<accession>E6QT40</accession>
<reference evidence="2" key="1">
    <citation type="submission" date="2009-10" db="EMBL/GenBank/DDBJ databases">
        <title>Diversity of trophic interactions inside an arsenic-rich microbial ecosystem.</title>
        <authorList>
            <person name="Bertin P.N."/>
            <person name="Heinrich-Salmeron A."/>
            <person name="Pelletier E."/>
            <person name="Goulhen-Chollet F."/>
            <person name="Arsene-Ploetze F."/>
            <person name="Gallien S."/>
            <person name="Calteau A."/>
            <person name="Vallenet D."/>
            <person name="Casiot C."/>
            <person name="Chane-Woon-Ming B."/>
            <person name="Giloteaux L."/>
            <person name="Barakat M."/>
            <person name="Bonnefoy V."/>
            <person name="Bruneel O."/>
            <person name="Chandler M."/>
            <person name="Cleiss J."/>
            <person name="Duran R."/>
            <person name="Elbaz-Poulichet F."/>
            <person name="Fonknechten N."/>
            <person name="Lauga B."/>
            <person name="Mornico D."/>
            <person name="Ortet P."/>
            <person name="Schaeffer C."/>
            <person name="Siguier P."/>
            <person name="Alexander Thil Smith A."/>
            <person name="Van Dorsselaer A."/>
            <person name="Weissenbach J."/>
            <person name="Medigue C."/>
            <person name="Le Paslier D."/>
        </authorList>
    </citation>
    <scope>NUCLEOTIDE SEQUENCE</scope>
</reference>
<dbReference type="InterPro" id="IPR002934">
    <property type="entry name" value="Polymerase_NTP_transf_dom"/>
</dbReference>
<comment type="caution">
    <text evidence="2">The sequence shown here is derived from an EMBL/GenBank/DDBJ whole genome shotgun (WGS) entry which is preliminary data.</text>
</comment>
<feature type="domain" description="Polymerase nucleotidyl transferase" evidence="1">
    <location>
        <begin position="5"/>
        <end position="70"/>
    </location>
</feature>
<sequence length="207" mass="23300">MTSHFYAFGSICRGETDQASDIDLLACISTPMPDIDPKKFSIYTYARMRQLWSEGNPFAWHLHLESKLIFSSDGLDFLTDLGVPSKYVRGSEDCEKFYKLFLESYGSLTCSSDSLVFHLSCMFLATRNFATCYSFCTGRPIFSRKSPLLIDRKLPISDEAFDVFARARILSTRGYGSTISIAEIDIAKASAPIILDWMQNLSQIGDL</sequence>
<organism evidence="2">
    <name type="scientific">mine drainage metagenome</name>
    <dbReference type="NCBI Taxonomy" id="410659"/>
    <lineage>
        <taxon>unclassified sequences</taxon>
        <taxon>metagenomes</taxon>
        <taxon>ecological metagenomes</taxon>
    </lineage>
</organism>
<evidence type="ECO:0000313" key="2">
    <source>
        <dbReference type="EMBL" id="CBI10412.1"/>
    </source>
</evidence>
<dbReference type="Pfam" id="PF01909">
    <property type="entry name" value="NTP_transf_2"/>
    <property type="match status" value="1"/>
</dbReference>
<dbReference type="InterPro" id="IPR043519">
    <property type="entry name" value="NT_sf"/>
</dbReference>
<gene>
    <name evidence="2" type="ORF">CARN7_1190</name>
</gene>
<dbReference type="SUPFAM" id="SSF81301">
    <property type="entry name" value="Nucleotidyltransferase"/>
    <property type="match status" value="1"/>
</dbReference>
<proteinExistence type="predicted"/>
<dbReference type="GO" id="GO:0016779">
    <property type="term" value="F:nucleotidyltransferase activity"/>
    <property type="evidence" value="ECO:0007669"/>
    <property type="project" value="InterPro"/>
</dbReference>
<dbReference type="EMBL" id="CABR01000083">
    <property type="protein sequence ID" value="CBI10412.1"/>
    <property type="molecule type" value="Genomic_DNA"/>
</dbReference>
<name>E6QT40_9ZZZZ</name>
<protein>
    <recommendedName>
        <fullName evidence="1">Polymerase nucleotidyl transferase domain-containing protein</fullName>
    </recommendedName>
</protein>
<dbReference type="AlphaFoldDB" id="E6QT40"/>
<evidence type="ECO:0000259" key="1">
    <source>
        <dbReference type="Pfam" id="PF01909"/>
    </source>
</evidence>